<dbReference type="InterPro" id="IPR035969">
    <property type="entry name" value="Rab-GAP_TBC_sf"/>
</dbReference>
<dbReference type="InterPro" id="IPR050302">
    <property type="entry name" value="Rab_GAP_TBC_domain"/>
</dbReference>
<dbReference type="OrthoDB" id="289721at2759"/>
<dbReference type="Gene3D" id="1.10.8.270">
    <property type="entry name" value="putative rabgap domain of human tbc1 domain family member 14 like domains"/>
    <property type="match status" value="1"/>
</dbReference>
<protein>
    <submittedName>
        <fullName evidence="2">Rab-GTPase-TBC domain-domain-containing protein</fullName>
    </submittedName>
</protein>
<gene>
    <name evidence="2" type="ORF">BCR37DRAFT_331616</name>
</gene>
<dbReference type="GO" id="GO:0005096">
    <property type="term" value="F:GTPase activator activity"/>
    <property type="evidence" value="ECO:0007669"/>
    <property type="project" value="TreeGrafter"/>
</dbReference>
<dbReference type="SUPFAM" id="SSF47923">
    <property type="entry name" value="Ypt/Rab-GAP domain of gyp1p"/>
    <property type="match status" value="2"/>
</dbReference>
<evidence type="ECO:0000259" key="1">
    <source>
        <dbReference type="PROSITE" id="PS50086"/>
    </source>
</evidence>
<reference evidence="2 3" key="1">
    <citation type="submission" date="2016-07" db="EMBL/GenBank/DDBJ databases">
        <title>Pervasive Adenine N6-methylation of Active Genes in Fungi.</title>
        <authorList>
            <consortium name="DOE Joint Genome Institute"/>
            <person name="Mondo S.J."/>
            <person name="Dannebaum R.O."/>
            <person name="Kuo R.C."/>
            <person name="Labutti K."/>
            <person name="Haridas S."/>
            <person name="Kuo A."/>
            <person name="Salamov A."/>
            <person name="Ahrendt S.R."/>
            <person name="Lipzen A."/>
            <person name="Sullivan W."/>
            <person name="Andreopoulos W.B."/>
            <person name="Clum A."/>
            <person name="Lindquist E."/>
            <person name="Daum C."/>
            <person name="Ramamoorthy G.K."/>
            <person name="Gryganskyi A."/>
            <person name="Culley D."/>
            <person name="Magnuson J.K."/>
            <person name="James T.Y."/>
            <person name="O'Malley M.A."/>
            <person name="Stajich J.E."/>
            <person name="Spatafora J.W."/>
            <person name="Visel A."/>
            <person name="Grigoriev I.V."/>
        </authorList>
    </citation>
    <scope>NUCLEOTIDE SEQUENCE [LARGE SCALE GENOMIC DNA]</scope>
    <source>
        <strain evidence="2 3">12-1054</strain>
    </source>
</reference>
<dbReference type="Gene3D" id="1.10.10.750">
    <property type="entry name" value="Ypt/Rab-GAP domain of gyp1p, domain 1"/>
    <property type="match status" value="1"/>
</dbReference>
<dbReference type="InterPro" id="IPR000195">
    <property type="entry name" value="Rab-GAP-TBC_dom"/>
</dbReference>
<dbReference type="PANTHER" id="PTHR47219:SF15">
    <property type="entry name" value="TBC1 DOMAIN FAMILY MEMBER 12 ISOFORM X1"/>
    <property type="match status" value="1"/>
</dbReference>
<dbReference type="PANTHER" id="PTHR47219">
    <property type="entry name" value="RAB GTPASE-ACTIVATING PROTEIN 1-LIKE"/>
    <property type="match status" value="1"/>
</dbReference>
<dbReference type="GeneID" id="63783628"/>
<dbReference type="EMBL" id="MCFI01000009">
    <property type="protein sequence ID" value="ORY82483.1"/>
    <property type="molecule type" value="Genomic_DNA"/>
</dbReference>
<dbReference type="GO" id="GO:0031267">
    <property type="term" value="F:small GTPase binding"/>
    <property type="evidence" value="ECO:0007669"/>
    <property type="project" value="TreeGrafter"/>
</dbReference>
<name>A0A1Y2FEY0_PROLT</name>
<accession>A0A1Y2FEY0</accession>
<dbReference type="Proteomes" id="UP000193685">
    <property type="component" value="Unassembled WGS sequence"/>
</dbReference>
<feature type="domain" description="Rab-GAP TBC" evidence="1">
    <location>
        <begin position="106"/>
        <end position="314"/>
    </location>
</feature>
<organism evidence="2 3">
    <name type="scientific">Protomyces lactucae-debilis</name>
    <dbReference type="NCBI Taxonomy" id="2754530"/>
    <lineage>
        <taxon>Eukaryota</taxon>
        <taxon>Fungi</taxon>
        <taxon>Dikarya</taxon>
        <taxon>Ascomycota</taxon>
        <taxon>Taphrinomycotina</taxon>
        <taxon>Taphrinomycetes</taxon>
        <taxon>Taphrinales</taxon>
        <taxon>Protomycetaceae</taxon>
        <taxon>Protomyces</taxon>
    </lineage>
</organism>
<evidence type="ECO:0000313" key="3">
    <source>
        <dbReference type="Proteomes" id="UP000193685"/>
    </source>
</evidence>
<dbReference type="Gene3D" id="1.10.472.80">
    <property type="entry name" value="Ypt/Rab-GAP domain of gyp1p, domain 3"/>
    <property type="match status" value="1"/>
</dbReference>
<feature type="non-terminal residue" evidence="2">
    <location>
        <position position="1"/>
    </location>
</feature>
<feature type="non-terminal residue" evidence="2">
    <location>
        <position position="334"/>
    </location>
</feature>
<dbReference type="Pfam" id="PF00566">
    <property type="entry name" value="RabGAP-TBC"/>
    <property type="match status" value="1"/>
</dbReference>
<dbReference type="PROSITE" id="PS50086">
    <property type="entry name" value="TBC_RABGAP"/>
    <property type="match status" value="1"/>
</dbReference>
<sequence>NLHPVVDKRIETLPISREKEALLTCTRPTFLPPKSKREEKKHLREYEKLIRGSLEVDRKVQRKKYKQVNSKAKHLTNSVEQWDKAILPHFDTAIRDPRTRALWWSGLPSRVRGRVWATCIGNALSVTPDTFRVAYEKAVALEARLLRPPTGSSETEDQLLTSEHFLQLRQSMYSTFAELRIFQPGGPLHECLLQVLMAYLYYRQDVGFVPGTSYIAGLLLLNLTPAQSFVTLVNLLNRALPLALVTRDEAVLNRFLGTFMIRFQEKLPRLYRHLHEELRLSPVRYLLPMLYSLFAEQAPVDVTSRIWDIYFFEGDLFLMRVALAIMVQLEHALY</sequence>
<dbReference type="SMART" id="SM00164">
    <property type="entry name" value="TBC"/>
    <property type="match status" value="1"/>
</dbReference>
<dbReference type="OMA" id="FQEAGPY"/>
<keyword evidence="3" id="KW-1185">Reference proteome</keyword>
<proteinExistence type="predicted"/>
<dbReference type="RefSeq" id="XP_040725354.1">
    <property type="nucleotide sequence ID" value="XM_040867029.1"/>
</dbReference>
<dbReference type="STRING" id="56484.A0A1Y2FEY0"/>
<dbReference type="AlphaFoldDB" id="A0A1Y2FEY0"/>
<comment type="caution">
    <text evidence="2">The sequence shown here is derived from an EMBL/GenBank/DDBJ whole genome shotgun (WGS) entry which is preliminary data.</text>
</comment>
<evidence type="ECO:0000313" key="2">
    <source>
        <dbReference type="EMBL" id="ORY82483.1"/>
    </source>
</evidence>